<protein>
    <recommendedName>
        <fullName evidence="3">Transglycosylase SLT domain-containing protein</fullName>
    </recommendedName>
</protein>
<dbReference type="OrthoDB" id="8477976at2"/>
<dbReference type="Pfam" id="PF01464">
    <property type="entry name" value="SLT"/>
    <property type="match status" value="1"/>
</dbReference>
<gene>
    <name evidence="4" type="ORF">CHR90_18830</name>
</gene>
<evidence type="ECO:0000259" key="3">
    <source>
        <dbReference type="Pfam" id="PF01464"/>
    </source>
</evidence>
<dbReference type="InterPro" id="IPR023346">
    <property type="entry name" value="Lysozyme-like_dom_sf"/>
</dbReference>
<dbReference type="Gene3D" id="1.10.530.10">
    <property type="match status" value="1"/>
</dbReference>
<sequence length="367" mass="38634">MAVGNSALGQKNLSQKTTGAKGGRDADVQVAGYKIDGDVLSSIRGAAKKTGVNFSYLMAQAAQESSFNTDAKASSSSATGLYQFLDSTWMQMVKEHGGKHGLGQYANAIEIGRSGYTVRDPKLKQEILDLRKDAKIAAVIGAEFALGNKETLERNLNRAVGGAEMYLAHFLGAQGATKFLAAVDRNADLPAAKLMPEAAASNRNVFYDKETGRPRTVGEVFRMFSRSIEKKAESFASLEDGGMGGAVAAGPRAGKPSVSTMQGPRQDYVRFLPQAPSADSETVVALPTGLSNATFLTMLTIAALETTEGVGDALDKKDADGDGRVTAADARAGGRQDQETANAALEKGLREARAAEAVQRFKSATLL</sequence>
<feature type="compositionally biased region" description="Polar residues" evidence="2">
    <location>
        <begin position="7"/>
        <end position="18"/>
    </location>
</feature>
<evidence type="ECO:0000256" key="1">
    <source>
        <dbReference type="ARBA" id="ARBA00009387"/>
    </source>
</evidence>
<reference evidence="4 5" key="1">
    <citation type="submission" date="2017-07" db="EMBL/GenBank/DDBJ databases">
        <title>Elstera cyanobacteriorum sp. nov., a novel bacterium isolated from cyanobacterial aggregates in a eutrophic lake.</title>
        <authorList>
            <person name="Cai H."/>
        </authorList>
    </citation>
    <scope>NUCLEOTIDE SEQUENCE [LARGE SCALE GENOMIC DNA]</scope>
    <source>
        <strain evidence="4 5">TH019</strain>
    </source>
</reference>
<dbReference type="InterPro" id="IPR008258">
    <property type="entry name" value="Transglycosylase_SLT_dom_1"/>
</dbReference>
<feature type="region of interest" description="Disordered" evidence="2">
    <location>
        <begin position="1"/>
        <end position="23"/>
    </location>
</feature>
<organism evidence="4 5">
    <name type="scientific">Elstera cyanobacteriorum</name>
    <dbReference type="NCBI Taxonomy" id="2022747"/>
    <lineage>
        <taxon>Bacteria</taxon>
        <taxon>Pseudomonadati</taxon>
        <taxon>Pseudomonadota</taxon>
        <taxon>Alphaproteobacteria</taxon>
        <taxon>Rhodospirillales</taxon>
        <taxon>Rhodospirillaceae</taxon>
        <taxon>Elstera</taxon>
    </lineage>
</organism>
<evidence type="ECO:0000313" key="4">
    <source>
        <dbReference type="EMBL" id="OYQ17017.1"/>
    </source>
</evidence>
<keyword evidence="5" id="KW-1185">Reference proteome</keyword>
<name>A0A255XJ79_9PROT</name>
<evidence type="ECO:0000313" key="5">
    <source>
        <dbReference type="Proteomes" id="UP000216361"/>
    </source>
</evidence>
<proteinExistence type="inferred from homology"/>
<comment type="caution">
    <text evidence="4">The sequence shown here is derived from an EMBL/GenBank/DDBJ whole genome shotgun (WGS) entry which is preliminary data.</text>
</comment>
<dbReference type="RefSeq" id="WP_094410654.1">
    <property type="nucleotide sequence ID" value="NZ_BMJZ01000002.1"/>
</dbReference>
<evidence type="ECO:0000256" key="2">
    <source>
        <dbReference type="SAM" id="MobiDB-lite"/>
    </source>
</evidence>
<accession>A0A255XJ79</accession>
<dbReference type="EMBL" id="NOXS01000035">
    <property type="protein sequence ID" value="OYQ17017.1"/>
    <property type="molecule type" value="Genomic_DNA"/>
</dbReference>
<dbReference type="AlphaFoldDB" id="A0A255XJ79"/>
<feature type="domain" description="Transglycosylase SLT" evidence="3">
    <location>
        <begin position="43"/>
        <end position="97"/>
    </location>
</feature>
<comment type="similarity">
    <text evidence="1">Belongs to the virb1 family.</text>
</comment>
<dbReference type="Proteomes" id="UP000216361">
    <property type="component" value="Unassembled WGS sequence"/>
</dbReference>
<dbReference type="SUPFAM" id="SSF53955">
    <property type="entry name" value="Lysozyme-like"/>
    <property type="match status" value="1"/>
</dbReference>